<dbReference type="AlphaFoldDB" id="A0A2J7PD93"/>
<dbReference type="InterPro" id="IPR036397">
    <property type="entry name" value="RNaseH_sf"/>
</dbReference>
<dbReference type="EMBL" id="NEVH01026392">
    <property type="protein sequence ID" value="PNF14310.1"/>
    <property type="molecule type" value="Genomic_DNA"/>
</dbReference>
<protein>
    <recommendedName>
        <fullName evidence="1">Mos1 transposase HTH domain-containing protein</fullName>
    </recommendedName>
</protein>
<keyword evidence="3" id="KW-1185">Reference proteome</keyword>
<dbReference type="InParanoid" id="A0A2J7PD93"/>
<dbReference type="PANTHER" id="PTHR46060:SF1">
    <property type="entry name" value="MARINER MOS1 TRANSPOSASE-LIKE PROTEIN"/>
    <property type="match status" value="1"/>
</dbReference>
<feature type="domain" description="Mos1 transposase HTH" evidence="1">
    <location>
        <begin position="8"/>
        <end position="53"/>
    </location>
</feature>
<evidence type="ECO:0000313" key="3">
    <source>
        <dbReference type="Proteomes" id="UP000235965"/>
    </source>
</evidence>
<dbReference type="Gene3D" id="1.10.10.1450">
    <property type="match status" value="1"/>
</dbReference>
<organism evidence="2 3">
    <name type="scientific">Cryptotermes secundus</name>
    <dbReference type="NCBI Taxonomy" id="105785"/>
    <lineage>
        <taxon>Eukaryota</taxon>
        <taxon>Metazoa</taxon>
        <taxon>Ecdysozoa</taxon>
        <taxon>Arthropoda</taxon>
        <taxon>Hexapoda</taxon>
        <taxon>Insecta</taxon>
        <taxon>Pterygota</taxon>
        <taxon>Neoptera</taxon>
        <taxon>Polyneoptera</taxon>
        <taxon>Dictyoptera</taxon>
        <taxon>Blattodea</taxon>
        <taxon>Blattoidea</taxon>
        <taxon>Termitoidae</taxon>
        <taxon>Kalotermitidae</taxon>
        <taxon>Cryptotermitinae</taxon>
        <taxon>Cryptotermes</taxon>
    </lineage>
</organism>
<dbReference type="InterPro" id="IPR052709">
    <property type="entry name" value="Transposase-MT_Hybrid"/>
</dbReference>
<evidence type="ECO:0000259" key="1">
    <source>
        <dbReference type="Pfam" id="PF17906"/>
    </source>
</evidence>
<dbReference type="Pfam" id="PF17906">
    <property type="entry name" value="HTH_48"/>
    <property type="match status" value="1"/>
</dbReference>
<dbReference type="GO" id="GO:0003676">
    <property type="term" value="F:nucleic acid binding"/>
    <property type="evidence" value="ECO:0007669"/>
    <property type="project" value="InterPro"/>
</dbReference>
<accession>A0A2J7PD93</accession>
<dbReference type="Proteomes" id="UP000235965">
    <property type="component" value="Unassembled WGS sequence"/>
</dbReference>
<dbReference type="Gene3D" id="3.30.420.10">
    <property type="entry name" value="Ribonuclease H-like superfamily/Ribonuclease H"/>
    <property type="match status" value="1"/>
</dbReference>
<proteinExistence type="predicted"/>
<evidence type="ECO:0000313" key="2">
    <source>
        <dbReference type="EMBL" id="PNF14310.1"/>
    </source>
</evidence>
<comment type="caution">
    <text evidence="2">The sequence shown here is derived from an EMBL/GenBank/DDBJ whole genome shotgun (WGS) entry which is preliminary data.</text>
</comment>
<name>A0A2J7PD93_9NEOP</name>
<reference evidence="2 3" key="1">
    <citation type="submission" date="2017-12" db="EMBL/GenBank/DDBJ databases">
        <title>Hemimetabolous genomes reveal molecular basis of termite eusociality.</title>
        <authorList>
            <person name="Harrison M.C."/>
            <person name="Jongepier E."/>
            <person name="Robertson H.M."/>
            <person name="Arning N."/>
            <person name="Bitard-Feildel T."/>
            <person name="Chao H."/>
            <person name="Childers C.P."/>
            <person name="Dinh H."/>
            <person name="Doddapaneni H."/>
            <person name="Dugan S."/>
            <person name="Gowin J."/>
            <person name="Greiner C."/>
            <person name="Han Y."/>
            <person name="Hu H."/>
            <person name="Hughes D.S.T."/>
            <person name="Huylmans A.-K."/>
            <person name="Kemena C."/>
            <person name="Kremer L.P.M."/>
            <person name="Lee S.L."/>
            <person name="Lopez-Ezquerra A."/>
            <person name="Mallet L."/>
            <person name="Monroy-Kuhn J.M."/>
            <person name="Moser A."/>
            <person name="Murali S.C."/>
            <person name="Muzny D.M."/>
            <person name="Otani S."/>
            <person name="Piulachs M.-D."/>
            <person name="Poelchau M."/>
            <person name="Qu J."/>
            <person name="Schaub F."/>
            <person name="Wada-Katsumata A."/>
            <person name="Worley K.C."/>
            <person name="Xie Q."/>
            <person name="Ylla G."/>
            <person name="Poulsen M."/>
            <person name="Gibbs R.A."/>
            <person name="Schal C."/>
            <person name="Richards S."/>
            <person name="Belles X."/>
            <person name="Korb J."/>
            <person name="Bornberg-Bauer E."/>
        </authorList>
    </citation>
    <scope>NUCLEOTIDE SEQUENCE [LARGE SCALE GENOMIC DNA]</scope>
    <source>
        <tissue evidence="2">Whole body</tissue>
    </source>
</reference>
<dbReference type="InterPro" id="IPR041426">
    <property type="entry name" value="Mos1_HTH"/>
</dbReference>
<gene>
    <name evidence="2" type="ORF">B7P43_G06782</name>
</gene>
<dbReference type="PANTHER" id="PTHR46060">
    <property type="entry name" value="MARINER MOS1 TRANSPOSASE-LIKE PROTEIN"/>
    <property type="match status" value="1"/>
</dbReference>
<sequence length="233" mass="27192">MADQKEQRVCAKFCFLLGKTAAETVGMLRQASNDDAFWKSQVYDWFSCFKSGNMSTEDMPRPGRLSTGRNDENIAQIKRAIDEDRRKTIDQLSEERNISWSTVQRILTEGLHMRRVSAKFVPRLLGDDQRENRVNVCRDLKTLTVRQFLTSNNMVIVPHPPYSPDLAPSDFFLFPRMKRSLKGKRFRDVDEVKENTLKALNSIQPQESQHCFEQWQKRWDKCINAHGQYIEGD</sequence>